<dbReference type="InterPro" id="IPR012677">
    <property type="entry name" value="Nucleotide-bd_a/b_plait_sf"/>
</dbReference>
<dbReference type="InterPro" id="IPR000504">
    <property type="entry name" value="RRM_dom"/>
</dbReference>
<reference evidence="3" key="1">
    <citation type="submission" date="2016-10" db="EMBL/GenBank/DDBJ databases">
        <authorList>
            <person name="Benchimol M."/>
            <person name="Almeida L.G."/>
            <person name="Vasconcelos A.T."/>
            <person name="Perreira-Neves A."/>
            <person name="Rosa I.A."/>
            <person name="Tasca T."/>
            <person name="Bogo M.R."/>
            <person name="de Souza W."/>
        </authorList>
    </citation>
    <scope>NUCLEOTIDE SEQUENCE [LARGE SCALE GENOMIC DNA]</scope>
    <source>
        <strain evidence="3">K</strain>
    </source>
</reference>
<comment type="caution">
    <text evidence="3">The sequence shown here is derived from an EMBL/GenBank/DDBJ whole genome shotgun (WGS) entry which is preliminary data.</text>
</comment>
<evidence type="ECO:0000313" key="4">
    <source>
        <dbReference type="Proteomes" id="UP000179807"/>
    </source>
</evidence>
<keyword evidence="4" id="KW-1185">Reference proteome</keyword>
<feature type="compositionally biased region" description="Basic and acidic residues" evidence="1">
    <location>
        <begin position="184"/>
        <end position="201"/>
    </location>
</feature>
<dbReference type="Pfam" id="PF00076">
    <property type="entry name" value="RRM_1"/>
    <property type="match status" value="1"/>
</dbReference>
<gene>
    <name evidence="3" type="ORF">TRFO_12646</name>
</gene>
<name>A0A1J4L111_9EUKA</name>
<feature type="domain" description="RRM" evidence="2">
    <location>
        <begin position="14"/>
        <end position="69"/>
    </location>
</feature>
<dbReference type="VEuPathDB" id="TrichDB:TRFO_12646"/>
<feature type="compositionally biased region" description="Basic residues" evidence="1">
    <location>
        <begin position="228"/>
        <end position="261"/>
    </location>
</feature>
<dbReference type="EMBL" id="MLAK01000035">
    <property type="protein sequence ID" value="OHT17123.1"/>
    <property type="molecule type" value="Genomic_DNA"/>
</dbReference>
<evidence type="ECO:0000313" key="3">
    <source>
        <dbReference type="EMBL" id="OHT17123.1"/>
    </source>
</evidence>
<dbReference type="RefSeq" id="XP_068370259.1">
    <property type="nucleotide sequence ID" value="XM_068496757.1"/>
</dbReference>
<organism evidence="3 4">
    <name type="scientific">Tritrichomonas foetus</name>
    <dbReference type="NCBI Taxonomy" id="1144522"/>
    <lineage>
        <taxon>Eukaryota</taxon>
        <taxon>Metamonada</taxon>
        <taxon>Parabasalia</taxon>
        <taxon>Tritrichomonadida</taxon>
        <taxon>Tritrichomonadidae</taxon>
        <taxon>Tritrichomonas</taxon>
    </lineage>
</organism>
<feature type="compositionally biased region" description="Low complexity" evidence="1">
    <location>
        <begin position="210"/>
        <end position="221"/>
    </location>
</feature>
<dbReference type="Gene3D" id="3.30.70.330">
    <property type="match status" value="1"/>
</dbReference>
<dbReference type="Proteomes" id="UP000179807">
    <property type="component" value="Unassembled WGS sequence"/>
</dbReference>
<dbReference type="GeneID" id="94831461"/>
<protein>
    <recommendedName>
        <fullName evidence="2">RRM domain-containing protein</fullName>
    </recommendedName>
</protein>
<dbReference type="InterPro" id="IPR035979">
    <property type="entry name" value="RBD_domain_sf"/>
</dbReference>
<dbReference type="SUPFAM" id="SSF54928">
    <property type="entry name" value="RNA-binding domain, RBD"/>
    <property type="match status" value="1"/>
</dbReference>
<accession>A0A1J4L111</accession>
<proteinExistence type="predicted"/>
<feature type="compositionally biased region" description="Polar residues" evidence="1">
    <location>
        <begin position="101"/>
        <end position="112"/>
    </location>
</feature>
<feature type="compositionally biased region" description="Basic and acidic residues" evidence="1">
    <location>
        <begin position="113"/>
        <end position="154"/>
    </location>
</feature>
<dbReference type="AlphaFoldDB" id="A0A1J4L111"/>
<feature type="compositionally biased region" description="Basic and acidic residues" evidence="1">
    <location>
        <begin position="167"/>
        <end position="177"/>
    </location>
</feature>
<sequence>MRKYGVVITPINHINPDSLKSVFETCGKIESMSFVEENGKKIQCHIFYSTPGAANQAVKSFDGQTFIGKIVTVIRCDEENPQDIGLYHKNIHATSEKKSKISNVQTDQSKNMKVNENKHISKNSETRNESNTDTRNEKLGKLNKNDITSEKEANSTKNDTPAEINESELKRQKENRNESIPPKMETHKDSQKDDILSKNAEEECNESAPEYNDYSSSSESDSYSDEKRHKKSNHRHRKHHHKPSRHSHHHHRHHHHHRRRH</sequence>
<evidence type="ECO:0000256" key="1">
    <source>
        <dbReference type="SAM" id="MobiDB-lite"/>
    </source>
</evidence>
<feature type="region of interest" description="Disordered" evidence="1">
    <location>
        <begin position="96"/>
        <end position="261"/>
    </location>
</feature>
<evidence type="ECO:0000259" key="2">
    <source>
        <dbReference type="Pfam" id="PF00076"/>
    </source>
</evidence>
<dbReference type="GO" id="GO:0003723">
    <property type="term" value="F:RNA binding"/>
    <property type="evidence" value="ECO:0007669"/>
    <property type="project" value="InterPro"/>
</dbReference>